<reference evidence="12" key="1">
    <citation type="submission" date="2025-08" db="UniProtKB">
        <authorList>
            <consortium name="RefSeq"/>
        </authorList>
    </citation>
    <scope>IDENTIFICATION</scope>
</reference>
<feature type="transmembrane region" description="Helical" evidence="9">
    <location>
        <begin position="437"/>
        <end position="462"/>
    </location>
</feature>
<evidence type="ECO:0000313" key="11">
    <source>
        <dbReference type="Proteomes" id="UP000695022"/>
    </source>
</evidence>
<feature type="transmembrane region" description="Helical" evidence="9">
    <location>
        <begin position="754"/>
        <end position="773"/>
    </location>
</feature>
<feature type="transmembrane region" description="Helical" evidence="9">
    <location>
        <begin position="235"/>
        <end position="253"/>
    </location>
</feature>
<feature type="transmembrane region" description="Helical" evidence="9">
    <location>
        <begin position="521"/>
        <end position="545"/>
    </location>
</feature>
<comment type="similarity">
    <text evidence="2 9">Belongs to the lipase maturation factor family.</text>
</comment>
<dbReference type="PROSITE" id="PS51670">
    <property type="entry name" value="SHKT"/>
    <property type="match status" value="1"/>
</dbReference>
<sequence length="779" mass="87831">MAHPDVTKEVFLWGMSVIYLFAFASLYYQIPGLYGDKGILPIKPELKYECKDGSEHCSSWAGRGECDRNPDYMLKQCQKSCKVCTASRARRLRLSCGGGLASRRGVLASCASTSSLSSRTSHLSVAASHLSCGASASRRGVSPSRRRVSPLVAASRLSSRRLVRGVLTCVSRPPLHDDVSRSDNMLPTEADVAVVAADGGARMRLTAWSLLALCASSSLSVGWSVSKAMRSADSFLLLWGLYFSCYQVGQTFMWFQWDILLLEAGFITILVAPFNLVKFGRWATRSRYHDNITLWLVRWLLFRLMFASGVVKLQSQCPTWWGLTAMEYQLRVSVAITTPPLYSVRVTPHSYSPPNGFRSLSTVIVYQFPHGGNLLTGNYNFFNLLTIVLCVTSLEDFFFTVVDLQVNNTGSHCLINTWVNNTGYEMVRFVPASLRELVALMLEAAFAGSLLFYAHKLFSLSLDTTRWKVDSKVVFTPQQLDWFVRQVLPLSIIMGAASLSLEVCDTIVKSLKYERKLMRRLWALLGTIVFSAAAFSMFSISLVSLTTLDDAVQKRLPQPVMYLYGKQRPFTLTSSYGLFRRMTGVGGRPELILEASNNLERGWKEYSFLYKPGNISTAPPVVFPHQPRLDWQMWFAALGHHERNPWFLSLVQRLLEGEPTVLQLMGPQPFKKAPKYIRASVYHYHYTTAKKGTSTSKNWWWREKKREYLPAVTLDSKLMLTHAKTAGLQEERSRTANVLIKQALDYLRFHVNQLTASALVWALFLSTVVVMLVRPGRRL</sequence>
<dbReference type="GeneID" id="106815072"/>
<evidence type="ECO:0000313" key="12">
    <source>
        <dbReference type="RefSeq" id="XP_014674979.1"/>
    </source>
</evidence>
<dbReference type="Pfam" id="PF06762">
    <property type="entry name" value="LMF1"/>
    <property type="match status" value="1"/>
</dbReference>
<accession>A0ABM1ES08</accession>
<keyword evidence="8" id="KW-1015">Disulfide bond</keyword>
<feature type="domain" description="ShKT" evidence="10">
    <location>
        <begin position="50"/>
        <end position="84"/>
    </location>
</feature>
<keyword evidence="7" id="KW-0325">Glycoprotein</keyword>
<dbReference type="PANTHER" id="PTHR14463">
    <property type="entry name" value="LIPASE MATURATION FACTOR"/>
    <property type="match status" value="1"/>
</dbReference>
<dbReference type="RefSeq" id="XP_014674979.1">
    <property type="nucleotide sequence ID" value="XM_014819493.1"/>
</dbReference>
<evidence type="ECO:0000256" key="9">
    <source>
        <dbReference type="RuleBase" id="RU361229"/>
    </source>
</evidence>
<feature type="transmembrane region" description="Helical" evidence="9">
    <location>
        <begin position="259"/>
        <end position="277"/>
    </location>
</feature>
<evidence type="ECO:0000259" key="10">
    <source>
        <dbReference type="PROSITE" id="PS51670"/>
    </source>
</evidence>
<comment type="subcellular location">
    <subcellularLocation>
        <location evidence="1 9">Endoplasmic reticulum membrane</location>
        <topology evidence="1 9">Multi-pass membrane protein</topology>
    </subcellularLocation>
</comment>
<dbReference type="InterPro" id="IPR003582">
    <property type="entry name" value="ShKT_dom"/>
</dbReference>
<dbReference type="InterPro" id="IPR057433">
    <property type="entry name" value="LMF1/2_C"/>
</dbReference>
<comment type="caution">
    <text evidence="8">Lacks conserved residue(s) required for the propagation of feature annotation.</text>
</comment>
<dbReference type="PANTHER" id="PTHR14463:SF5">
    <property type="entry name" value="LIPASE MATURATION FACTOR 2"/>
    <property type="match status" value="1"/>
</dbReference>
<keyword evidence="4 9" id="KW-0256">Endoplasmic reticulum</keyword>
<feature type="transmembrane region" description="Helical" evidence="9">
    <location>
        <begin position="12"/>
        <end position="30"/>
    </location>
</feature>
<evidence type="ECO:0000256" key="5">
    <source>
        <dbReference type="ARBA" id="ARBA00022989"/>
    </source>
</evidence>
<dbReference type="SMART" id="SM00254">
    <property type="entry name" value="ShKT"/>
    <property type="match status" value="1"/>
</dbReference>
<keyword evidence="11" id="KW-1185">Reference proteome</keyword>
<keyword evidence="6 9" id="KW-0472">Membrane</keyword>
<evidence type="ECO:0000256" key="6">
    <source>
        <dbReference type="ARBA" id="ARBA00023136"/>
    </source>
</evidence>
<evidence type="ECO:0000256" key="7">
    <source>
        <dbReference type="ARBA" id="ARBA00023180"/>
    </source>
</evidence>
<evidence type="ECO:0000256" key="4">
    <source>
        <dbReference type="ARBA" id="ARBA00022824"/>
    </source>
</evidence>
<evidence type="ECO:0000256" key="8">
    <source>
        <dbReference type="PROSITE-ProRule" id="PRU01005"/>
    </source>
</evidence>
<dbReference type="InterPro" id="IPR009613">
    <property type="entry name" value="LMF"/>
</dbReference>
<keyword evidence="5 9" id="KW-1133">Transmembrane helix</keyword>
<feature type="transmembrane region" description="Helical" evidence="9">
    <location>
        <begin position="482"/>
        <end position="501"/>
    </location>
</feature>
<protein>
    <recommendedName>
        <fullName evidence="9">Lipase maturation factor</fullName>
    </recommendedName>
</protein>
<name>A0ABM1ES08_PRICU</name>
<evidence type="ECO:0000256" key="1">
    <source>
        <dbReference type="ARBA" id="ARBA00004477"/>
    </source>
</evidence>
<proteinExistence type="inferred from homology"/>
<evidence type="ECO:0000256" key="3">
    <source>
        <dbReference type="ARBA" id="ARBA00022692"/>
    </source>
</evidence>
<gene>
    <name evidence="12" type="primary">LOC106815072</name>
</gene>
<keyword evidence="3 9" id="KW-0812">Transmembrane</keyword>
<organism evidence="11 12">
    <name type="scientific">Priapulus caudatus</name>
    <name type="common">Priapulid worm</name>
    <dbReference type="NCBI Taxonomy" id="37621"/>
    <lineage>
        <taxon>Eukaryota</taxon>
        <taxon>Metazoa</taxon>
        <taxon>Ecdysozoa</taxon>
        <taxon>Scalidophora</taxon>
        <taxon>Priapulida</taxon>
        <taxon>Priapulimorpha</taxon>
        <taxon>Priapulimorphida</taxon>
        <taxon>Priapulidae</taxon>
        <taxon>Priapulus</taxon>
    </lineage>
</organism>
<comment type="function">
    <text evidence="9">Involved in the maturation of specific proteins in the endoplasmic reticulum.</text>
</comment>
<dbReference type="InterPro" id="IPR057434">
    <property type="entry name" value="LMF1/2_N"/>
</dbReference>
<dbReference type="Pfam" id="PF25179">
    <property type="entry name" value="LMF1_C"/>
    <property type="match status" value="1"/>
</dbReference>
<dbReference type="Proteomes" id="UP000695022">
    <property type="component" value="Unplaced"/>
</dbReference>
<feature type="disulfide bond" evidence="8">
    <location>
        <begin position="50"/>
        <end position="84"/>
    </location>
</feature>
<evidence type="ECO:0000256" key="2">
    <source>
        <dbReference type="ARBA" id="ARBA00005512"/>
    </source>
</evidence>
<dbReference type="Pfam" id="PF01549">
    <property type="entry name" value="ShK"/>
    <property type="match status" value="1"/>
</dbReference>